<dbReference type="Proteomes" id="UP000620124">
    <property type="component" value="Unassembled WGS sequence"/>
</dbReference>
<evidence type="ECO:0000256" key="1">
    <source>
        <dbReference type="SAM" id="MobiDB-lite"/>
    </source>
</evidence>
<sequence length="99" mass="10699">MSVENPNAPRNRRNREIKMRELLRRAAGGGVAAPGEMSFFSNGGHTLGSDDIPSMFIPNPNAPPPDQSPSVLIDVAIGQSVVVIVDKHLNKEYVLPHTT</sequence>
<name>A0A8H7CEN8_9AGAR</name>
<dbReference type="AlphaFoldDB" id="A0A8H7CEN8"/>
<organism evidence="2 3">
    <name type="scientific">Mycena venus</name>
    <dbReference type="NCBI Taxonomy" id="2733690"/>
    <lineage>
        <taxon>Eukaryota</taxon>
        <taxon>Fungi</taxon>
        <taxon>Dikarya</taxon>
        <taxon>Basidiomycota</taxon>
        <taxon>Agaricomycotina</taxon>
        <taxon>Agaricomycetes</taxon>
        <taxon>Agaricomycetidae</taxon>
        <taxon>Agaricales</taxon>
        <taxon>Marasmiineae</taxon>
        <taxon>Mycenaceae</taxon>
        <taxon>Mycena</taxon>
    </lineage>
</organism>
<protein>
    <submittedName>
        <fullName evidence="2">SEP-domain-containing protein</fullName>
    </submittedName>
</protein>
<evidence type="ECO:0000313" key="2">
    <source>
        <dbReference type="EMBL" id="KAF7334480.1"/>
    </source>
</evidence>
<evidence type="ECO:0000313" key="3">
    <source>
        <dbReference type="Proteomes" id="UP000620124"/>
    </source>
</evidence>
<reference evidence="2" key="1">
    <citation type="submission" date="2020-05" db="EMBL/GenBank/DDBJ databases">
        <title>Mycena genomes resolve the evolution of fungal bioluminescence.</title>
        <authorList>
            <person name="Tsai I.J."/>
        </authorList>
    </citation>
    <scope>NUCLEOTIDE SEQUENCE</scope>
    <source>
        <strain evidence="2">CCC161011</strain>
    </source>
</reference>
<accession>A0A8H7CEN8</accession>
<proteinExistence type="predicted"/>
<comment type="caution">
    <text evidence="2">The sequence shown here is derived from an EMBL/GenBank/DDBJ whole genome shotgun (WGS) entry which is preliminary data.</text>
</comment>
<dbReference type="EMBL" id="JACAZI010000026">
    <property type="protein sequence ID" value="KAF7334480.1"/>
    <property type="molecule type" value="Genomic_DNA"/>
</dbReference>
<gene>
    <name evidence="2" type="ORF">MVEN_02277500</name>
</gene>
<keyword evidence="3" id="KW-1185">Reference proteome</keyword>
<feature type="region of interest" description="Disordered" evidence="1">
    <location>
        <begin position="40"/>
        <end position="69"/>
    </location>
</feature>